<evidence type="ECO:0000313" key="3">
    <source>
        <dbReference type="Proteomes" id="UP000256970"/>
    </source>
</evidence>
<dbReference type="EMBL" id="FNXT01000064">
    <property type="protein sequence ID" value="SZX60411.1"/>
    <property type="molecule type" value="Genomic_DNA"/>
</dbReference>
<dbReference type="SUPFAM" id="SSF52743">
    <property type="entry name" value="Subtilisin-like"/>
    <property type="match status" value="1"/>
</dbReference>
<dbReference type="Proteomes" id="UP000256970">
    <property type="component" value="Unassembled WGS sequence"/>
</dbReference>
<name>A0A383V5N2_TETOB</name>
<dbReference type="GO" id="GO:0004252">
    <property type="term" value="F:serine-type endopeptidase activity"/>
    <property type="evidence" value="ECO:0007669"/>
    <property type="project" value="InterPro"/>
</dbReference>
<dbReference type="GO" id="GO:0006508">
    <property type="term" value="P:proteolysis"/>
    <property type="evidence" value="ECO:0007669"/>
    <property type="project" value="InterPro"/>
</dbReference>
<evidence type="ECO:0000313" key="2">
    <source>
        <dbReference type="EMBL" id="SZX60411.1"/>
    </source>
</evidence>
<dbReference type="Gene3D" id="3.40.50.200">
    <property type="entry name" value="Peptidase S8/S53 domain"/>
    <property type="match status" value="1"/>
</dbReference>
<dbReference type="InterPro" id="IPR036852">
    <property type="entry name" value="Peptidase_S8/S53_dom_sf"/>
</dbReference>
<gene>
    <name evidence="2" type="ORF">BQ4739_LOCUS960</name>
</gene>
<proteinExistence type="predicted"/>
<accession>A0A383V5N2</accession>
<sequence length="145" mass="15081">MHHNRTRANFSGNTQANVSRPTAAVVSGGVKAPQGLPVDCSAGSCSLCNLNRIKAPETWAALGPLMPFVEIKKTAMIIDDGINPTHNDLKNQIDRVNSVTFSDYTNNQPAKGVEALKANHDSHVSGVAAGGGVVTPAALPASLVQ</sequence>
<feature type="domain" description="Peptidase S8/S53" evidence="1">
    <location>
        <begin position="77"/>
        <end position="133"/>
    </location>
</feature>
<organism evidence="2 3">
    <name type="scientific">Tetradesmus obliquus</name>
    <name type="common">Green alga</name>
    <name type="synonym">Acutodesmus obliquus</name>
    <dbReference type="NCBI Taxonomy" id="3088"/>
    <lineage>
        <taxon>Eukaryota</taxon>
        <taxon>Viridiplantae</taxon>
        <taxon>Chlorophyta</taxon>
        <taxon>core chlorophytes</taxon>
        <taxon>Chlorophyceae</taxon>
        <taxon>CS clade</taxon>
        <taxon>Sphaeropleales</taxon>
        <taxon>Scenedesmaceae</taxon>
        <taxon>Tetradesmus</taxon>
    </lineage>
</organism>
<dbReference type="AlphaFoldDB" id="A0A383V5N2"/>
<protein>
    <recommendedName>
        <fullName evidence="1">Peptidase S8/S53 domain-containing protein</fullName>
    </recommendedName>
</protein>
<dbReference type="InterPro" id="IPR000209">
    <property type="entry name" value="Peptidase_S8/S53_dom"/>
</dbReference>
<dbReference type="Pfam" id="PF00082">
    <property type="entry name" value="Peptidase_S8"/>
    <property type="match status" value="1"/>
</dbReference>
<keyword evidence="3" id="KW-1185">Reference proteome</keyword>
<evidence type="ECO:0000259" key="1">
    <source>
        <dbReference type="Pfam" id="PF00082"/>
    </source>
</evidence>
<reference evidence="2 3" key="1">
    <citation type="submission" date="2016-10" db="EMBL/GenBank/DDBJ databases">
        <authorList>
            <person name="Cai Z."/>
        </authorList>
    </citation>
    <scope>NUCLEOTIDE SEQUENCE [LARGE SCALE GENOMIC DNA]</scope>
</reference>